<dbReference type="Pfam" id="PF02709">
    <property type="entry name" value="Glyco_transf_7C"/>
    <property type="match status" value="1"/>
</dbReference>
<accession>A0A3G4V8X3</accession>
<gene>
    <name evidence="4" type="ORF">ECB94_07980</name>
</gene>
<dbReference type="Proteomes" id="UP000279760">
    <property type="component" value="Chromosome 1"/>
</dbReference>
<protein>
    <submittedName>
        <fullName evidence="4">Glycosyltransferase</fullName>
    </submittedName>
</protein>
<reference evidence="4 5" key="1">
    <citation type="submission" date="2018-11" db="EMBL/GenBank/DDBJ databases">
        <title>Complete Genome Sequence of Vbrio mediterranei 117-T6: a Potential Pathogen Bacteria Isolated from the Conchocelis of Pyropia.</title>
        <authorList>
            <person name="Liu Q."/>
        </authorList>
    </citation>
    <scope>NUCLEOTIDE SEQUENCE [LARGE SCALE GENOMIC DNA]</scope>
    <source>
        <strain evidence="4 5">117-T6</strain>
    </source>
</reference>
<sequence>MIHNVEVIMATYNNTKDMKLVLDGYLRQTDSAFSVCIADDGSTREVADLARLYANLGLSIRHIWQEDKGFRKAEIVNKAIASSEASQIILTDNDCIPSRRFIGDYKKVFSEDPDKIILGRRVDMYDSSSALFRSGTISFESLENPLWLLFQAAKKGLKRPEMAIRFPEWICNIWNKKKRGAIGANMGMPKEALMKVNGFDADFQGYGMEETDLLRRLNAAGYQNRTVLGRCALFHLYHVEKVQSNEATVMFVEKRTQGSIVCANGIKKYKANE</sequence>
<dbReference type="RefSeq" id="WP_124940397.1">
    <property type="nucleotide sequence ID" value="NZ_CP033577.1"/>
</dbReference>
<dbReference type="PANTHER" id="PTHR43685:SF3">
    <property type="entry name" value="SLR2126 PROTEIN"/>
    <property type="match status" value="1"/>
</dbReference>
<dbReference type="InterPro" id="IPR029044">
    <property type="entry name" value="Nucleotide-diphossugar_trans"/>
</dbReference>
<dbReference type="Pfam" id="PF00535">
    <property type="entry name" value="Glycos_transf_2"/>
    <property type="match status" value="1"/>
</dbReference>
<dbReference type="InterPro" id="IPR027791">
    <property type="entry name" value="Galactosyl_T_C"/>
</dbReference>
<evidence type="ECO:0000259" key="2">
    <source>
        <dbReference type="Pfam" id="PF00535"/>
    </source>
</evidence>
<dbReference type="EMBL" id="CP033577">
    <property type="protein sequence ID" value="AYV21236.1"/>
    <property type="molecule type" value="Genomic_DNA"/>
</dbReference>
<dbReference type="GO" id="GO:0016740">
    <property type="term" value="F:transferase activity"/>
    <property type="evidence" value="ECO:0007669"/>
    <property type="project" value="UniProtKB-KW"/>
</dbReference>
<evidence type="ECO:0000313" key="5">
    <source>
        <dbReference type="Proteomes" id="UP000279760"/>
    </source>
</evidence>
<dbReference type="PANTHER" id="PTHR43685">
    <property type="entry name" value="GLYCOSYLTRANSFERASE"/>
    <property type="match status" value="1"/>
</dbReference>
<feature type="domain" description="Galactosyltransferase C-terminal" evidence="3">
    <location>
        <begin position="178"/>
        <end position="238"/>
    </location>
</feature>
<dbReference type="SUPFAM" id="SSF53448">
    <property type="entry name" value="Nucleotide-diphospho-sugar transferases"/>
    <property type="match status" value="1"/>
</dbReference>
<evidence type="ECO:0000259" key="3">
    <source>
        <dbReference type="Pfam" id="PF02709"/>
    </source>
</evidence>
<dbReference type="Gene3D" id="3.90.550.10">
    <property type="entry name" value="Spore Coat Polysaccharide Biosynthesis Protein SpsA, Chain A"/>
    <property type="match status" value="1"/>
</dbReference>
<dbReference type="InterPro" id="IPR001173">
    <property type="entry name" value="Glyco_trans_2-like"/>
</dbReference>
<dbReference type="AlphaFoldDB" id="A0A3G4V8X3"/>
<name>A0A3G4V8X3_9VIBR</name>
<keyword evidence="1 4" id="KW-0808">Transferase</keyword>
<feature type="domain" description="Glycosyltransferase 2-like" evidence="2">
    <location>
        <begin position="7"/>
        <end position="137"/>
    </location>
</feature>
<evidence type="ECO:0000256" key="1">
    <source>
        <dbReference type="ARBA" id="ARBA00022679"/>
    </source>
</evidence>
<proteinExistence type="predicted"/>
<dbReference type="InterPro" id="IPR050834">
    <property type="entry name" value="Glycosyltransf_2"/>
</dbReference>
<evidence type="ECO:0000313" key="4">
    <source>
        <dbReference type="EMBL" id="AYV21236.1"/>
    </source>
</evidence>
<organism evidence="4 5">
    <name type="scientific">Vibrio mediterranei</name>
    <dbReference type="NCBI Taxonomy" id="689"/>
    <lineage>
        <taxon>Bacteria</taxon>
        <taxon>Pseudomonadati</taxon>
        <taxon>Pseudomonadota</taxon>
        <taxon>Gammaproteobacteria</taxon>
        <taxon>Vibrionales</taxon>
        <taxon>Vibrionaceae</taxon>
        <taxon>Vibrio</taxon>
    </lineage>
</organism>